<dbReference type="Pfam" id="PF00293">
    <property type="entry name" value="NUDIX"/>
    <property type="match status" value="1"/>
</dbReference>
<accession>A0A085JD36</accession>
<dbReference type="InterPro" id="IPR000086">
    <property type="entry name" value="NUDIX_hydrolase_dom"/>
</dbReference>
<dbReference type="AlphaFoldDB" id="A0A085JD36"/>
<name>A0A085JD36_9GAMM</name>
<dbReference type="Proteomes" id="UP000028602">
    <property type="component" value="Unassembled WGS sequence"/>
</dbReference>
<dbReference type="InterPro" id="IPR015797">
    <property type="entry name" value="NUDIX_hydrolase-like_dom_sf"/>
</dbReference>
<dbReference type="EC" id="3.-.-.-" evidence="4"/>
<reference evidence="4 5" key="1">
    <citation type="submission" date="2014-05" db="EMBL/GenBank/DDBJ databases">
        <title>ATOL: Assembling a taxonomically balanced genome-scale reconstruction of the evolutionary history of the Enterobacteriaceae.</title>
        <authorList>
            <person name="Plunkett G.III."/>
            <person name="Neeno-Eckwall E.C."/>
            <person name="Glasner J.D."/>
            <person name="Perna N.T."/>
        </authorList>
    </citation>
    <scope>NUCLEOTIDE SEQUENCE [LARGE SCALE GENOMIC DNA]</scope>
    <source>
        <strain evidence="4 5">ATCC 33301</strain>
    </source>
</reference>
<dbReference type="PANTHER" id="PTHR43222">
    <property type="entry name" value="NUDIX HYDROLASE 23"/>
    <property type="match status" value="1"/>
</dbReference>
<evidence type="ECO:0000256" key="2">
    <source>
        <dbReference type="ARBA" id="ARBA00022801"/>
    </source>
</evidence>
<dbReference type="Gene3D" id="3.90.79.10">
    <property type="entry name" value="Nucleoside Triphosphate Pyrophosphohydrolase"/>
    <property type="match status" value="1"/>
</dbReference>
<evidence type="ECO:0000313" key="5">
    <source>
        <dbReference type="Proteomes" id="UP000028602"/>
    </source>
</evidence>
<organism evidence="4 5">
    <name type="scientific">Tatumella ptyseos ATCC 33301</name>
    <dbReference type="NCBI Taxonomy" id="1005995"/>
    <lineage>
        <taxon>Bacteria</taxon>
        <taxon>Pseudomonadati</taxon>
        <taxon>Pseudomonadota</taxon>
        <taxon>Gammaproteobacteria</taxon>
        <taxon>Enterobacterales</taxon>
        <taxon>Erwiniaceae</taxon>
        <taxon>Tatumella</taxon>
    </lineage>
</organism>
<dbReference type="RefSeq" id="WP_025901803.1">
    <property type="nucleotide sequence ID" value="NZ_ATMJ01000001.1"/>
</dbReference>
<comment type="cofactor">
    <cofactor evidence="1">
        <name>Mg(2+)</name>
        <dbReference type="ChEBI" id="CHEBI:18420"/>
    </cofactor>
</comment>
<keyword evidence="2 4" id="KW-0378">Hydrolase</keyword>
<dbReference type="EMBL" id="JMPR01000038">
    <property type="protein sequence ID" value="KFD18382.1"/>
    <property type="molecule type" value="Genomic_DNA"/>
</dbReference>
<evidence type="ECO:0000313" key="4">
    <source>
        <dbReference type="EMBL" id="KFD18382.1"/>
    </source>
</evidence>
<dbReference type="PANTHER" id="PTHR43222:SF11">
    <property type="entry name" value="PHOSPHATASE NUDJ"/>
    <property type="match status" value="1"/>
</dbReference>
<proteinExistence type="predicted"/>
<evidence type="ECO:0000259" key="3">
    <source>
        <dbReference type="PROSITE" id="PS51462"/>
    </source>
</evidence>
<dbReference type="eggNOG" id="COG1051">
    <property type="taxonomic scope" value="Bacteria"/>
</dbReference>
<protein>
    <submittedName>
        <fullName evidence="4">Nudix family NDP/NTP phosphohydrolase</fullName>
        <ecNumber evidence="4">3.-.-.-</ecNumber>
        <ecNumber evidence="4">3.6.1.-</ecNumber>
    </submittedName>
</protein>
<evidence type="ECO:0000256" key="1">
    <source>
        <dbReference type="ARBA" id="ARBA00001946"/>
    </source>
</evidence>
<comment type="caution">
    <text evidence="4">The sequence shown here is derived from an EMBL/GenBank/DDBJ whole genome shotgun (WGS) entry which is preliminary data.</text>
</comment>
<dbReference type="SUPFAM" id="SSF55811">
    <property type="entry name" value="Nudix"/>
    <property type="match status" value="1"/>
</dbReference>
<sequence length="152" mass="16955">MFSPHITVACLVHAEGQLLVVEEDVNGKPTLNQPAGHLEADETLLQAACRELYEETGLKAEPHYFLGVHQWIAPDKTPFIRFLFGLDLPFCAETAPQDSDITRCHWLSPGDILQAKNLRSVLVAESVRLWQQGERYPLSLVCAFNWPSSGDA</sequence>
<dbReference type="OrthoDB" id="8594221at2"/>
<dbReference type="PROSITE" id="PS00893">
    <property type="entry name" value="NUDIX_BOX"/>
    <property type="match status" value="1"/>
</dbReference>
<dbReference type="EC" id="3.6.1.-" evidence="4"/>
<feature type="domain" description="Nudix hydrolase" evidence="3">
    <location>
        <begin position="3"/>
        <end position="129"/>
    </location>
</feature>
<dbReference type="GO" id="GO:0016787">
    <property type="term" value="F:hydrolase activity"/>
    <property type="evidence" value="ECO:0007669"/>
    <property type="project" value="UniProtKB-KW"/>
</dbReference>
<keyword evidence="5" id="KW-1185">Reference proteome</keyword>
<gene>
    <name evidence="4" type="primary">nudJ</name>
    <name evidence="4" type="ORF">GTPT_2572</name>
</gene>
<dbReference type="InterPro" id="IPR020084">
    <property type="entry name" value="NUDIX_hydrolase_CS"/>
</dbReference>
<dbReference type="PROSITE" id="PS51462">
    <property type="entry name" value="NUDIX"/>
    <property type="match status" value="1"/>
</dbReference>